<accession>A0ABW4DR25</accession>
<organism evidence="1 2">
    <name type="scientific">Lapidilactobacillus mulanensis</name>
    <dbReference type="NCBI Taxonomy" id="2485999"/>
    <lineage>
        <taxon>Bacteria</taxon>
        <taxon>Bacillati</taxon>
        <taxon>Bacillota</taxon>
        <taxon>Bacilli</taxon>
        <taxon>Lactobacillales</taxon>
        <taxon>Lactobacillaceae</taxon>
        <taxon>Lapidilactobacillus</taxon>
    </lineage>
</organism>
<reference evidence="2" key="1">
    <citation type="journal article" date="2019" name="Int. J. Syst. Evol. Microbiol.">
        <title>The Global Catalogue of Microorganisms (GCM) 10K type strain sequencing project: providing services to taxonomists for standard genome sequencing and annotation.</title>
        <authorList>
            <consortium name="The Broad Institute Genomics Platform"/>
            <consortium name="The Broad Institute Genome Sequencing Center for Infectious Disease"/>
            <person name="Wu L."/>
            <person name="Ma J."/>
        </authorList>
    </citation>
    <scope>NUCLEOTIDE SEQUENCE [LARGE SCALE GENOMIC DNA]</scope>
    <source>
        <strain evidence="2">CCM 8951</strain>
    </source>
</reference>
<dbReference type="Proteomes" id="UP001597244">
    <property type="component" value="Unassembled WGS sequence"/>
</dbReference>
<dbReference type="Gene3D" id="3.90.1580.10">
    <property type="entry name" value="paralog of FGE (formylglycine-generating enzyme)"/>
    <property type="match status" value="1"/>
</dbReference>
<comment type="caution">
    <text evidence="1">The sequence shown here is derived from an EMBL/GenBank/DDBJ whole genome shotgun (WGS) entry which is preliminary data.</text>
</comment>
<evidence type="ECO:0000313" key="2">
    <source>
        <dbReference type="Proteomes" id="UP001597244"/>
    </source>
</evidence>
<keyword evidence="2" id="KW-1185">Reference proteome</keyword>
<gene>
    <name evidence="1" type="ORF">ACFQ4L_06225</name>
</gene>
<name>A0ABW4DR25_9LACO</name>
<proteinExistence type="predicted"/>
<evidence type="ECO:0008006" key="3">
    <source>
        <dbReference type="Google" id="ProtNLM"/>
    </source>
</evidence>
<dbReference type="RefSeq" id="WP_125578824.1">
    <property type="nucleotide sequence ID" value="NZ_JBHTOF010000073.1"/>
</dbReference>
<dbReference type="InterPro" id="IPR042095">
    <property type="entry name" value="SUMF_sf"/>
</dbReference>
<sequence>MNENDLYLPTWREISDQRRQLIFEQVLRYFINPLWHVANIRPLQMQYRNQTLLTCQADLNGQTFVFVPGNLRANLNGEEVAVSPFLIARTAVNANHYYLGELNVVNGETFGQMKLLREYQSEIDDYLLRTRQKASLNPFATPPTTIQTEHLTFGTTESESVPIYLQEKWSYSDLRQFLRRNGCNLPTRNQWEYAATAGVAKFELPLNQDLHSVIYDQMGYGVAFKQAQQWELLDDPELIKQNPLFVETSDERELASALFQQYAATYEPILTENLAYRPVFNVQLD</sequence>
<protein>
    <recommendedName>
        <fullName evidence="3">Sulfatase-modifying factor enzyme domain-containing protein</fullName>
    </recommendedName>
</protein>
<dbReference type="SUPFAM" id="SSF56436">
    <property type="entry name" value="C-type lectin-like"/>
    <property type="match status" value="1"/>
</dbReference>
<dbReference type="InterPro" id="IPR016187">
    <property type="entry name" value="CTDL_fold"/>
</dbReference>
<evidence type="ECO:0000313" key="1">
    <source>
        <dbReference type="EMBL" id="MFD1465675.1"/>
    </source>
</evidence>
<dbReference type="EMBL" id="JBHTOF010000073">
    <property type="protein sequence ID" value="MFD1465675.1"/>
    <property type="molecule type" value="Genomic_DNA"/>
</dbReference>